<name>A0AAU9Z110_PHORO</name>
<dbReference type="GO" id="GO:0051754">
    <property type="term" value="P:meiotic sister chromatid cohesion, centromeric"/>
    <property type="evidence" value="ECO:0007669"/>
    <property type="project" value="InterPro"/>
</dbReference>
<feature type="compositionally biased region" description="Polar residues" evidence="1">
    <location>
        <begin position="240"/>
        <end position="250"/>
    </location>
</feature>
<proteinExistence type="predicted"/>
<protein>
    <submittedName>
        <fullName evidence="2">Meikin protein</fullName>
    </submittedName>
</protein>
<feature type="region of interest" description="Disordered" evidence="1">
    <location>
        <begin position="318"/>
        <end position="344"/>
    </location>
</feature>
<accession>A0AAU9Z110</accession>
<feature type="compositionally biased region" description="Basic and acidic residues" evidence="1">
    <location>
        <begin position="53"/>
        <end position="70"/>
    </location>
</feature>
<dbReference type="EMBL" id="CALSGD010001391">
    <property type="protein sequence ID" value="CAH6786351.1"/>
    <property type="molecule type" value="Genomic_DNA"/>
</dbReference>
<keyword evidence="3" id="KW-1185">Reference proteome</keyword>
<dbReference type="PANTHER" id="PTHR38006:SF1">
    <property type="entry name" value="MEIOSIS-SPECIFIC KINETOCHORE PROTEIN"/>
    <property type="match status" value="1"/>
</dbReference>
<gene>
    <name evidence="2" type="primary">Meikin</name>
    <name evidence="2" type="ORF">PHOROB_LOCUS4442</name>
</gene>
<dbReference type="GO" id="GO:0000776">
    <property type="term" value="C:kinetochore"/>
    <property type="evidence" value="ECO:0007669"/>
    <property type="project" value="InterPro"/>
</dbReference>
<dbReference type="PANTHER" id="PTHR38006">
    <property type="entry name" value="MEIOSIS-SPECIFIC KINETOCHORE PROTEIN"/>
    <property type="match status" value="1"/>
</dbReference>
<evidence type="ECO:0000313" key="3">
    <source>
        <dbReference type="Proteomes" id="UP001152836"/>
    </source>
</evidence>
<dbReference type="Proteomes" id="UP001152836">
    <property type="component" value="Unassembled WGS sequence"/>
</dbReference>
<evidence type="ECO:0000313" key="2">
    <source>
        <dbReference type="EMBL" id="CAH6786351.1"/>
    </source>
</evidence>
<evidence type="ECO:0000256" key="1">
    <source>
        <dbReference type="SAM" id="MobiDB-lite"/>
    </source>
</evidence>
<feature type="region of interest" description="Disordered" evidence="1">
    <location>
        <begin position="23"/>
        <end position="108"/>
    </location>
</feature>
<organism evidence="2 3">
    <name type="scientific">Phodopus roborovskii</name>
    <name type="common">Roborovski's desert hamster</name>
    <name type="synonym">Cricetulus roborovskii</name>
    <dbReference type="NCBI Taxonomy" id="109678"/>
    <lineage>
        <taxon>Eukaryota</taxon>
        <taxon>Metazoa</taxon>
        <taxon>Chordata</taxon>
        <taxon>Craniata</taxon>
        <taxon>Vertebrata</taxon>
        <taxon>Euteleostomi</taxon>
        <taxon>Mammalia</taxon>
        <taxon>Eutheria</taxon>
        <taxon>Euarchontoglires</taxon>
        <taxon>Glires</taxon>
        <taxon>Rodentia</taxon>
        <taxon>Myomorpha</taxon>
        <taxon>Muroidea</taxon>
        <taxon>Cricetidae</taxon>
        <taxon>Cricetinae</taxon>
        <taxon>Phodopus</taxon>
    </lineage>
</organism>
<dbReference type="InterPro" id="IPR034545">
    <property type="entry name" value="Meikin"/>
</dbReference>
<sequence length="460" mass="50345">MGRVGHSDMGGVAMWPRRVYTHKKRAGERLNLTPKPDLALPGKTEAPPGLKGKGKEQGLRKITENEELSRPRGSSSQLPSQLSVTGGESLRENSPGKETSDKKITPLRESVTNDFKIDSCSSSSELVSGLTVEPDISSCPLSCSDIDSYSKSPEESRSSSFSSPEIFRGSDYLDWEHPKLEEYKTCKNSTLLDTSKAVAVEKVPQLANLSAILSSSSENYEKCHRKIGMTLEAPHISPEPKSTSNLTSENEMSEVIFAEQTGPPTTKKTRKKPEKESEDRGPQVQTKLSSGHLDSKTPFPYHSSALESLAVRDALLPQSPEPMSKKSSTPPDKRSKALFTSTPSSDTADFVIDLSPVQNVSFEELFPNVSNYVNSSEVVPVSSWQESSSNEFPSYASEICCIIRASPGTRQMRSKDIAVKKMYSPPKDVPPVISLRVVQGNRTSISRYLNLFSTSGRGSF</sequence>
<dbReference type="GO" id="GO:0045143">
    <property type="term" value="P:homologous chromosome segregation"/>
    <property type="evidence" value="ECO:0007669"/>
    <property type="project" value="TreeGrafter"/>
</dbReference>
<dbReference type="GO" id="GO:0016321">
    <property type="term" value="P:female meiosis chromosome segregation"/>
    <property type="evidence" value="ECO:0007669"/>
    <property type="project" value="TreeGrafter"/>
</dbReference>
<dbReference type="AlphaFoldDB" id="A0AAU9Z110"/>
<reference evidence="2" key="1">
    <citation type="submission" date="2022-06" db="EMBL/GenBank/DDBJ databases">
        <authorList>
            <person name="Andreotti S."/>
            <person name="Wyler E."/>
        </authorList>
    </citation>
    <scope>NUCLEOTIDE SEQUENCE</scope>
</reference>
<dbReference type="GO" id="GO:0007060">
    <property type="term" value="P:male meiosis chromosome segregation"/>
    <property type="evidence" value="ECO:0007669"/>
    <property type="project" value="TreeGrafter"/>
</dbReference>
<feature type="compositionally biased region" description="Polar residues" evidence="1">
    <location>
        <begin position="72"/>
        <end position="86"/>
    </location>
</feature>
<feature type="compositionally biased region" description="Basic and acidic residues" evidence="1">
    <location>
        <begin position="89"/>
        <end position="106"/>
    </location>
</feature>
<dbReference type="GO" id="GO:0010789">
    <property type="term" value="P:meiotic sister chromatid cohesion involved in meiosis I"/>
    <property type="evidence" value="ECO:0007669"/>
    <property type="project" value="TreeGrafter"/>
</dbReference>
<feature type="region of interest" description="Disordered" evidence="1">
    <location>
        <begin position="230"/>
        <end position="299"/>
    </location>
</feature>
<comment type="caution">
    <text evidence="2">The sequence shown here is derived from an EMBL/GenBank/DDBJ whole genome shotgun (WGS) entry which is preliminary data.</text>
</comment>